<proteinExistence type="predicted"/>
<protein>
    <submittedName>
        <fullName evidence="2">Uncharacterized protein</fullName>
    </submittedName>
</protein>
<gene>
    <name evidence="2" type="ORF">METZ01_LOCUS250237</name>
</gene>
<dbReference type="AlphaFoldDB" id="A0A382IER1"/>
<sequence length="314" mass="34040">MANFTTANLPGSNVDFNAAREKLSGMKDTLKSNMEVDASTLTATLKSDLLDFGDKLKTMIPELPDLPDVNLQAELTSLQSLVGSSRTTALASLKSKFGSGLSAQGVELDDLVSQANDAFEAGKKISTEIPNFTIPAAGGDVVEKAKEVLQADNDDIEEILSEKVNTEVTEEIKKIAKESVETKKTLVTYSKTETVTTTGGGSTTTYRDEAIEPQGYIVKEDTEKDTVDTSPSPPAIKLTPAERMGLTSAEYERFKQVQKENQELTRELKKDPTYSVSDERRGRPTGGSAELKARKAVTKAELAVIRRVGQSRLK</sequence>
<feature type="compositionally biased region" description="Basic and acidic residues" evidence="1">
    <location>
        <begin position="259"/>
        <end position="282"/>
    </location>
</feature>
<evidence type="ECO:0000313" key="2">
    <source>
        <dbReference type="EMBL" id="SVB97383.1"/>
    </source>
</evidence>
<name>A0A382IER1_9ZZZZ</name>
<organism evidence="2">
    <name type="scientific">marine metagenome</name>
    <dbReference type="NCBI Taxonomy" id="408172"/>
    <lineage>
        <taxon>unclassified sequences</taxon>
        <taxon>metagenomes</taxon>
        <taxon>ecological metagenomes</taxon>
    </lineage>
</organism>
<feature type="region of interest" description="Disordered" evidence="1">
    <location>
        <begin position="259"/>
        <end position="294"/>
    </location>
</feature>
<accession>A0A382IER1</accession>
<evidence type="ECO:0000256" key="1">
    <source>
        <dbReference type="SAM" id="MobiDB-lite"/>
    </source>
</evidence>
<dbReference type="EMBL" id="UINC01066552">
    <property type="protein sequence ID" value="SVB97383.1"/>
    <property type="molecule type" value="Genomic_DNA"/>
</dbReference>
<reference evidence="2" key="1">
    <citation type="submission" date="2018-05" db="EMBL/GenBank/DDBJ databases">
        <authorList>
            <person name="Lanie J.A."/>
            <person name="Ng W.-L."/>
            <person name="Kazmierczak K.M."/>
            <person name="Andrzejewski T.M."/>
            <person name="Davidsen T.M."/>
            <person name="Wayne K.J."/>
            <person name="Tettelin H."/>
            <person name="Glass J.I."/>
            <person name="Rusch D."/>
            <person name="Podicherti R."/>
            <person name="Tsui H.-C.T."/>
            <person name="Winkler M.E."/>
        </authorList>
    </citation>
    <scope>NUCLEOTIDE SEQUENCE</scope>
</reference>